<dbReference type="GO" id="GO:0044773">
    <property type="term" value="P:mitotic DNA damage checkpoint signaling"/>
    <property type="evidence" value="ECO:0007669"/>
    <property type="project" value="TreeGrafter"/>
</dbReference>
<dbReference type="STRING" id="1160509.A0A3N4I9C7"/>
<dbReference type="Pfam" id="PF00069">
    <property type="entry name" value="Pkinase"/>
    <property type="match status" value="1"/>
</dbReference>
<dbReference type="PROSITE" id="PS50011">
    <property type="entry name" value="PROTEIN_KINASE_DOM"/>
    <property type="match status" value="1"/>
</dbReference>
<dbReference type="OrthoDB" id="5979581at2759"/>
<dbReference type="Proteomes" id="UP000275078">
    <property type="component" value="Unassembled WGS sequence"/>
</dbReference>
<evidence type="ECO:0000313" key="2">
    <source>
        <dbReference type="EMBL" id="RPA81268.1"/>
    </source>
</evidence>
<keyword evidence="2" id="KW-0808">Transferase</keyword>
<dbReference type="GO" id="GO:0005524">
    <property type="term" value="F:ATP binding"/>
    <property type="evidence" value="ECO:0007669"/>
    <property type="project" value="InterPro"/>
</dbReference>
<feature type="domain" description="Protein kinase" evidence="1">
    <location>
        <begin position="41"/>
        <end position="447"/>
    </location>
</feature>
<keyword evidence="2" id="KW-0418">Kinase</keyword>
<dbReference type="AlphaFoldDB" id="A0A3N4I9C7"/>
<dbReference type="Gene3D" id="1.10.510.10">
    <property type="entry name" value="Transferase(Phosphotransferase) domain 1"/>
    <property type="match status" value="1"/>
</dbReference>
<accession>A0A3N4I9C7</accession>
<name>A0A3N4I9C7_ASCIM</name>
<dbReference type="InterPro" id="IPR000719">
    <property type="entry name" value="Prot_kinase_dom"/>
</dbReference>
<dbReference type="PANTHER" id="PTHR44167:SF24">
    <property type="entry name" value="SERINE_THREONINE-PROTEIN KINASE CHK2"/>
    <property type="match status" value="1"/>
</dbReference>
<dbReference type="InterPro" id="IPR011009">
    <property type="entry name" value="Kinase-like_dom_sf"/>
</dbReference>
<dbReference type="PANTHER" id="PTHR44167">
    <property type="entry name" value="OVARIAN-SPECIFIC SERINE/THREONINE-PROTEIN KINASE LOK-RELATED"/>
    <property type="match status" value="1"/>
</dbReference>
<dbReference type="SMART" id="SM00220">
    <property type="entry name" value="S_TKc"/>
    <property type="match status" value="1"/>
</dbReference>
<dbReference type="SUPFAM" id="SSF56112">
    <property type="entry name" value="Protein kinase-like (PK-like)"/>
    <property type="match status" value="1"/>
</dbReference>
<evidence type="ECO:0000259" key="1">
    <source>
        <dbReference type="PROSITE" id="PS50011"/>
    </source>
</evidence>
<gene>
    <name evidence="2" type="ORF">BJ508DRAFT_326650</name>
</gene>
<reference evidence="2 3" key="1">
    <citation type="journal article" date="2018" name="Nat. Ecol. Evol.">
        <title>Pezizomycetes genomes reveal the molecular basis of ectomycorrhizal truffle lifestyle.</title>
        <authorList>
            <person name="Murat C."/>
            <person name="Payen T."/>
            <person name="Noel B."/>
            <person name="Kuo A."/>
            <person name="Morin E."/>
            <person name="Chen J."/>
            <person name="Kohler A."/>
            <person name="Krizsan K."/>
            <person name="Balestrini R."/>
            <person name="Da Silva C."/>
            <person name="Montanini B."/>
            <person name="Hainaut M."/>
            <person name="Levati E."/>
            <person name="Barry K.W."/>
            <person name="Belfiori B."/>
            <person name="Cichocki N."/>
            <person name="Clum A."/>
            <person name="Dockter R.B."/>
            <person name="Fauchery L."/>
            <person name="Guy J."/>
            <person name="Iotti M."/>
            <person name="Le Tacon F."/>
            <person name="Lindquist E.A."/>
            <person name="Lipzen A."/>
            <person name="Malagnac F."/>
            <person name="Mello A."/>
            <person name="Molinier V."/>
            <person name="Miyauchi S."/>
            <person name="Poulain J."/>
            <person name="Riccioni C."/>
            <person name="Rubini A."/>
            <person name="Sitrit Y."/>
            <person name="Splivallo R."/>
            <person name="Traeger S."/>
            <person name="Wang M."/>
            <person name="Zifcakova L."/>
            <person name="Wipf D."/>
            <person name="Zambonelli A."/>
            <person name="Paolocci F."/>
            <person name="Nowrousian M."/>
            <person name="Ottonello S."/>
            <person name="Baldrian P."/>
            <person name="Spatafora J.W."/>
            <person name="Henrissat B."/>
            <person name="Nagy L.G."/>
            <person name="Aury J.M."/>
            <person name="Wincker P."/>
            <person name="Grigoriev I.V."/>
            <person name="Bonfante P."/>
            <person name="Martin F.M."/>
        </authorList>
    </citation>
    <scope>NUCLEOTIDE SEQUENCE [LARGE SCALE GENOMIC DNA]</scope>
    <source>
        <strain evidence="2 3">RN42</strain>
    </source>
</reference>
<dbReference type="GO" id="GO:0004674">
    <property type="term" value="F:protein serine/threonine kinase activity"/>
    <property type="evidence" value="ECO:0007669"/>
    <property type="project" value="TreeGrafter"/>
</dbReference>
<sequence length="449" mass="51699">MSPHKTGPSQTATANEMKLVIYWKRENCEDPHLYRPNGFSPLLLDNILQGTDNRSYRIEDKIDSDYDDYCIVWLVEARKGPDNRVMQNLFVQRGDISSVLGETHKQILQYLMKERSTNTDPQSPIMYLDIPSDIFEFEGLAGKHLCIVTRPDTLSFTKLIEDVDGLGKVEDFEGRKRAIVQLAKAVAWLHGKEIIHGGINPNSVFFTGKVPLTDEDYRRNWLEDTNYRRNTAIVGRVDGKQVSDPFVPKYMVQENKTLQCYVYEDHPNALLGGFYFSSFGNHAAPFVEHSRWEYYQAPEVLLRKEGPSFASDIWSLGLLFYHILSGLPQALGASDTWHILQKFTLYCREMPPISLRDDWDPTSLRLAEEQDWEELMGVLYDYRVGFKKRKGKLAVPENYPLQLDSLGFLSPEEKDCMNGLLHKMLRLDGSLRVSAEEVISLLPESWFRL</sequence>
<proteinExistence type="predicted"/>
<dbReference type="GO" id="GO:0005634">
    <property type="term" value="C:nucleus"/>
    <property type="evidence" value="ECO:0007669"/>
    <property type="project" value="TreeGrafter"/>
</dbReference>
<protein>
    <submittedName>
        <fullName evidence="2">Kinase-like protein</fullName>
    </submittedName>
</protein>
<evidence type="ECO:0000313" key="3">
    <source>
        <dbReference type="Proteomes" id="UP000275078"/>
    </source>
</evidence>
<organism evidence="2 3">
    <name type="scientific">Ascobolus immersus RN42</name>
    <dbReference type="NCBI Taxonomy" id="1160509"/>
    <lineage>
        <taxon>Eukaryota</taxon>
        <taxon>Fungi</taxon>
        <taxon>Dikarya</taxon>
        <taxon>Ascomycota</taxon>
        <taxon>Pezizomycotina</taxon>
        <taxon>Pezizomycetes</taxon>
        <taxon>Pezizales</taxon>
        <taxon>Ascobolaceae</taxon>
        <taxon>Ascobolus</taxon>
    </lineage>
</organism>
<keyword evidence="3" id="KW-1185">Reference proteome</keyword>
<dbReference type="EMBL" id="ML119681">
    <property type="protein sequence ID" value="RPA81268.1"/>
    <property type="molecule type" value="Genomic_DNA"/>
</dbReference>